<protein>
    <submittedName>
        <fullName evidence="1">Uncharacterized protein</fullName>
    </submittedName>
</protein>
<organism evidence="1">
    <name type="scientific">viral metagenome</name>
    <dbReference type="NCBI Taxonomy" id="1070528"/>
    <lineage>
        <taxon>unclassified sequences</taxon>
        <taxon>metagenomes</taxon>
        <taxon>organismal metagenomes</taxon>
    </lineage>
</organism>
<accession>A0A6C0HIH8</accession>
<reference evidence="1" key="1">
    <citation type="journal article" date="2020" name="Nature">
        <title>Giant virus diversity and host interactions through global metagenomics.</title>
        <authorList>
            <person name="Schulz F."/>
            <person name="Roux S."/>
            <person name="Paez-Espino D."/>
            <person name="Jungbluth S."/>
            <person name="Walsh D.A."/>
            <person name="Denef V.J."/>
            <person name="McMahon K.D."/>
            <person name="Konstantinidis K.T."/>
            <person name="Eloe-Fadrosh E.A."/>
            <person name="Kyrpides N.C."/>
            <person name="Woyke T."/>
        </authorList>
    </citation>
    <scope>NUCLEOTIDE SEQUENCE</scope>
    <source>
        <strain evidence="1">GVMAG-M-3300023184-120</strain>
    </source>
</reference>
<dbReference type="EMBL" id="MN739968">
    <property type="protein sequence ID" value="QHT80392.1"/>
    <property type="molecule type" value="Genomic_DNA"/>
</dbReference>
<evidence type="ECO:0000313" key="1">
    <source>
        <dbReference type="EMBL" id="QHT80392.1"/>
    </source>
</evidence>
<sequence length="304" mass="35340">MSDVDTLKIVPVLKHLGKTKIGFEGFNMSIIVHPTNSSHYLASIRQVETFDHKAYPQTYNRNFILELDHLFQVVSSKEMTEETKRKYNRSYSIGCEDCRLISGSRMTAVTLDTNGEWVPEMSLCDYNYETGEIKKIQPLHFGDEQNEEKTAEKNWLVLKNLERNGSIHLIHSYDPLRIVSVDVHTGYSSLVSMKRVFHVEGCEIHGGACIFLSRKKQYLIAVRVVQNHEYKFSHWLLLNELYTFLGISDRFFFEPYSPKKYEMCMSLTEDESEKKLFAAVSINDKEVYVYEYLIDDILGMILPD</sequence>
<name>A0A6C0HIH8_9ZZZZ</name>
<dbReference type="AlphaFoldDB" id="A0A6C0HIH8"/>
<proteinExistence type="predicted"/>